<evidence type="ECO:0000256" key="13">
    <source>
        <dbReference type="ARBA" id="ARBA00023014"/>
    </source>
</evidence>
<dbReference type="PROSITE" id="PS00551">
    <property type="entry name" value="MOLYBDOPTERIN_PROK_1"/>
    <property type="match status" value="1"/>
</dbReference>
<organism evidence="17 18">
    <name type="scientific">Nitrincola tibetensis</name>
    <dbReference type="NCBI Taxonomy" id="2219697"/>
    <lineage>
        <taxon>Bacteria</taxon>
        <taxon>Pseudomonadati</taxon>
        <taxon>Pseudomonadota</taxon>
        <taxon>Gammaproteobacteria</taxon>
        <taxon>Oceanospirillales</taxon>
        <taxon>Oceanospirillaceae</taxon>
        <taxon>Nitrincola</taxon>
    </lineage>
</organism>
<evidence type="ECO:0000259" key="16">
    <source>
        <dbReference type="PROSITE" id="PS51669"/>
    </source>
</evidence>
<dbReference type="InterPro" id="IPR006656">
    <property type="entry name" value="Mopterin_OxRdtase"/>
</dbReference>
<dbReference type="Gene3D" id="1.10.10.1100">
    <property type="entry name" value="BFD-like [2Fe-2S]-binding domain"/>
    <property type="match status" value="1"/>
</dbReference>
<keyword evidence="6" id="KW-0500">Molybdenum</keyword>
<evidence type="ECO:0000256" key="12">
    <source>
        <dbReference type="ARBA" id="ARBA00023004"/>
    </source>
</evidence>
<dbReference type="CDD" id="cd02791">
    <property type="entry name" value="MopB_CT_Nitrate-R-NapA-like"/>
    <property type="match status" value="1"/>
</dbReference>
<keyword evidence="18" id="KW-1185">Reference proteome</keyword>
<evidence type="ECO:0000256" key="4">
    <source>
        <dbReference type="ARBA" id="ARBA00008747"/>
    </source>
</evidence>
<reference evidence="17 18" key="1">
    <citation type="submission" date="2018-06" db="EMBL/GenBank/DDBJ databases">
        <title>Nitrincola tibetense sp. nov., isolated from Lake XuguoCo on Tibetan Plateau.</title>
        <authorList>
            <person name="Xing P."/>
        </authorList>
    </citation>
    <scope>NUCLEOTIDE SEQUENCE [LARGE SCALE GENOMIC DNA]</scope>
    <source>
        <strain evidence="18">xg18</strain>
    </source>
</reference>
<comment type="caution">
    <text evidence="17">The sequence shown here is derived from an EMBL/GenBank/DDBJ whole genome shotgun (WGS) entry which is preliminary data.</text>
</comment>
<dbReference type="OrthoDB" id="9810782at2"/>
<comment type="cofactor">
    <cofactor evidence="2">
        <name>[4Fe-4S] cluster</name>
        <dbReference type="ChEBI" id="CHEBI:49883"/>
    </cofactor>
</comment>
<dbReference type="GO" id="GO:0016491">
    <property type="term" value="F:oxidoreductase activity"/>
    <property type="evidence" value="ECO:0007669"/>
    <property type="project" value="UniProtKB-KW"/>
</dbReference>
<comment type="cofactor">
    <cofactor evidence="3">
        <name>FAD</name>
        <dbReference type="ChEBI" id="CHEBI:57692"/>
    </cofactor>
</comment>
<sequence>MKQNTTCPYCGVGCGVTAELSDQRIIAVSGDSQHPANFGRLCIKGSTLHETTQTEQRLLLPRVDGQNVHWSDAIKAVSSRIRHSLENHGPGSIAMYLSGQLLTEDYYVANKLMKGFLGSSHVDTNSRLCMASTVAGHKRAFGSDSVPGCYEDIELADLIILVGSNAAWNHPILFQRIQATKIQRPQVKVVVIDPRATATCELADLHLAIKPGSDVALFNALLVHLSHSGALDQPFIDQHTEGFKRAVAIAHQDIPDLKTAATLTDVPLADLDTFFDWFTKTPRTLTLFSQGVNQSSSGTDKVNSLINCHLATGRIGKPGSSPFSLTGQPNAMGGREVGGLANQLAAHMEFSPEAINRVQDFWNAPSMAQQPGHKALDLFQAIDRGEIKVLWIMATNPLVSLPNTALIRRALKRCDCVIVSEAMSETDTLTFADIQLPSSTWGEKNGTVTNSERRISRQKGLIKAPGEARHDWEIICDVAKALGFEEGFNFTHPAQVFAEHAALSGFENHGQRSFDISGLSHLSQQEYDQLQPVQWPINQQFPYGRKRLFDDGQFSTPSGRAQFIATETKAPKTLPSAQWPYQLNTGRIRDQWHTMTRTGRAARLFNHRAEPFLDLHPEDAKHHNLYDQDLAELSNHQGRYIGRVRISAAQRKGEVFIPMHWNQQFSGDGYCNALLEGFCDPVSGQPESKQGAVALRAYPAQWHAQLLIKDHTELSLRGYWTKIPMRHSTQFLLADTEQPNSWMEWCRQHLGQAPDSWVQTSSGEMRAMAFDQDRLHWVLLISPSPIQSDPTSVDMLFSKPALTPAQRNRLLNSQQGAQATQIICSCHQVTEASIKAAIEKGCHTVDSLKEKLACGTGCGSCIPELSSLLAEEIVTLKIEEQSV</sequence>
<keyword evidence="13" id="KW-0411">Iron-sulfur</keyword>
<dbReference type="PANTHER" id="PTHR43105:SF9">
    <property type="entry name" value="NADPH-FE(3+) OXIDOREDUCTASE SUBUNIT ALPHA"/>
    <property type="match status" value="1"/>
</dbReference>
<dbReference type="InterPro" id="IPR041957">
    <property type="entry name" value="CT_Nitrate-R-NapA-like"/>
</dbReference>
<keyword evidence="10" id="KW-0274">FAD</keyword>
<dbReference type="GO" id="GO:0051539">
    <property type="term" value="F:4 iron, 4 sulfur cluster binding"/>
    <property type="evidence" value="ECO:0007669"/>
    <property type="project" value="UniProtKB-KW"/>
</dbReference>
<dbReference type="Pfam" id="PF01568">
    <property type="entry name" value="Molydop_binding"/>
    <property type="match status" value="1"/>
</dbReference>
<dbReference type="RefSeq" id="WP_112158384.1">
    <property type="nucleotide sequence ID" value="NZ_QKRX01000003.1"/>
</dbReference>
<dbReference type="Pfam" id="PF00384">
    <property type="entry name" value="Molybdopterin"/>
    <property type="match status" value="1"/>
</dbReference>
<dbReference type="Gene3D" id="2.40.40.20">
    <property type="match status" value="1"/>
</dbReference>
<protein>
    <submittedName>
        <fullName evidence="17">Nitrate reductase</fullName>
    </submittedName>
</protein>
<keyword evidence="14" id="KW-0534">Nitrate assimilation</keyword>
<dbReference type="Gene3D" id="2.20.25.90">
    <property type="entry name" value="ADC-like domains"/>
    <property type="match status" value="1"/>
</dbReference>
<dbReference type="GO" id="GO:0016020">
    <property type="term" value="C:membrane"/>
    <property type="evidence" value="ECO:0007669"/>
    <property type="project" value="TreeGrafter"/>
</dbReference>
<evidence type="ECO:0000256" key="5">
    <source>
        <dbReference type="ARBA" id="ARBA00022485"/>
    </source>
</evidence>
<dbReference type="PANTHER" id="PTHR43105">
    <property type="entry name" value="RESPIRATORY NITRATE REDUCTASE"/>
    <property type="match status" value="1"/>
</dbReference>
<dbReference type="InterPro" id="IPR007419">
    <property type="entry name" value="BFD-like_2Fe2S-bd_dom"/>
</dbReference>
<evidence type="ECO:0000256" key="10">
    <source>
        <dbReference type="ARBA" id="ARBA00022827"/>
    </source>
</evidence>
<dbReference type="Pfam" id="PF04324">
    <property type="entry name" value="Fer2_BFD"/>
    <property type="match status" value="1"/>
</dbReference>
<dbReference type="SUPFAM" id="SSF53706">
    <property type="entry name" value="Formate dehydrogenase/DMSO reductase, domains 1-3"/>
    <property type="match status" value="1"/>
</dbReference>
<proteinExistence type="inferred from homology"/>
<dbReference type="GO" id="GO:0045333">
    <property type="term" value="P:cellular respiration"/>
    <property type="evidence" value="ECO:0007669"/>
    <property type="project" value="UniProtKB-ARBA"/>
</dbReference>
<dbReference type="GO" id="GO:0043546">
    <property type="term" value="F:molybdopterin cofactor binding"/>
    <property type="evidence" value="ECO:0007669"/>
    <property type="project" value="InterPro"/>
</dbReference>
<keyword evidence="11" id="KW-0560">Oxidoreductase</keyword>
<dbReference type="Gene3D" id="3.40.50.740">
    <property type="match status" value="1"/>
</dbReference>
<dbReference type="InterPro" id="IPR006657">
    <property type="entry name" value="MoPterin_dinucl-bd_dom"/>
</dbReference>
<name>A0A364NQ23_9GAMM</name>
<comment type="cofactor">
    <cofactor evidence="1">
        <name>Mo-bis(molybdopterin guanine dinucleotide)</name>
        <dbReference type="ChEBI" id="CHEBI:60539"/>
    </cofactor>
</comment>
<dbReference type="AlphaFoldDB" id="A0A364NQ23"/>
<evidence type="ECO:0000256" key="15">
    <source>
        <dbReference type="ARBA" id="ARBA00034078"/>
    </source>
</evidence>
<dbReference type="EMBL" id="QKRX01000003">
    <property type="protein sequence ID" value="RAU18997.1"/>
    <property type="molecule type" value="Genomic_DNA"/>
</dbReference>
<dbReference type="Gene3D" id="3.40.228.10">
    <property type="entry name" value="Dimethylsulfoxide Reductase, domain 2"/>
    <property type="match status" value="1"/>
</dbReference>
<evidence type="ECO:0000313" key="18">
    <source>
        <dbReference type="Proteomes" id="UP000250744"/>
    </source>
</evidence>
<evidence type="ECO:0000313" key="17">
    <source>
        <dbReference type="EMBL" id="RAU18997.1"/>
    </source>
</evidence>
<evidence type="ECO:0000256" key="7">
    <source>
        <dbReference type="ARBA" id="ARBA00022630"/>
    </source>
</evidence>
<dbReference type="GO" id="GO:0042128">
    <property type="term" value="P:nitrate assimilation"/>
    <property type="evidence" value="ECO:0007669"/>
    <property type="project" value="UniProtKB-KW"/>
</dbReference>
<evidence type="ECO:0000256" key="9">
    <source>
        <dbReference type="ARBA" id="ARBA00022723"/>
    </source>
</evidence>
<dbReference type="InterPro" id="IPR009010">
    <property type="entry name" value="Asp_de-COase-like_dom_sf"/>
</dbReference>
<feature type="domain" description="4Fe-4S Mo/W bis-MGD-type" evidence="16">
    <location>
        <begin position="1"/>
        <end position="56"/>
    </location>
</feature>
<keyword evidence="8" id="KW-0001">2Fe-2S</keyword>
<evidence type="ECO:0000256" key="2">
    <source>
        <dbReference type="ARBA" id="ARBA00001966"/>
    </source>
</evidence>
<dbReference type="PROSITE" id="PS51669">
    <property type="entry name" value="4FE4S_MOW_BIS_MGD"/>
    <property type="match status" value="1"/>
</dbReference>
<comment type="cofactor">
    <cofactor evidence="15">
        <name>[2Fe-2S] cluster</name>
        <dbReference type="ChEBI" id="CHEBI:190135"/>
    </cofactor>
</comment>
<evidence type="ECO:0000256" key="3">
    <source>
        <dbReference type="ARBA" id="ARBA00001974"/>
    </source>
</evidence>
<dbReference type="InterPro" id="IPR041854">
    <property type="entry name" value="BFD-like_2Fe2S-bd_dom_sf"/>
</dbReference>
<keyword evidence="9" id="KW-0479">Metal-binding</keyword>
<gene>
    <name evidence="17" type="ORF">DN062_05870</name>
</gene>
<dbReference type="SUPFAM" id="SSF50692">
    <property type="entry name" value="ADC-like"/>
    <property type="match status" value="1"/>
</dbReference>
<dbReference type="FunFam" id="1.10.10.1100:FF:000002">
    <property type="entry name" value="Nitrite reductase large subunit"/>
    <property type="match status" value="1"/>
</dbReference>
<dbReference type="CDD" id="cd02754">
    <property type="entry name" value="MopB_Nitrate-R-NapA-like"/>
    <property type="match status" value="1"/>
</dbReference>
<evidence type="ECO:0000256" key="1">
    <source>
        <dbReference type="ARBA" id="ARBA00001942"/>
    </source>
</evidence>
<dbReference type="Proteomes" id="UP000250744">
    <property type="component" value="Unassembled WGS sequence"/>
</dbReference>
<keyword evidence="12" id="KW-0408">Iron</keyword>
<evidence type="ECO:0000256" key="14">
    <source>
        <dbReference type="ARBA" id="ARBA00023063"/>
    </source>
</evidence>
<dbReference type="InterPro" id="IPR006963">
    <property type="entry name" value="Mopterin_OxRdtase_4Fe-4S_dom"/>
</dbReference>
<dbReference type="GO" id="GO:0051537">
    <property type="term" value="F:2 iron, 2 sulfur cluster binding"/>
    <property type="evidence" value="ECO:0007669"/>
    <property type="project" value="UniProtKB-KW"/>
</dbReference>
<evidence type="ECO:0000256" key="8">
    <source>
        <dbReference type="ARBA" id="ARBA00022714"/>
    </source>
</evidence>
<dbReference type="Pfam" id="PF04879">
    <property type="entry name" value="Molybdop_Fe4S4"/>
    <property type="match status" value="1"/>
</dbReference>
<dbReference type="SMART" id="SM00926">
    <property type="entry name" value="Molybdop_Fe4S4"/>
    <property type="match status" value="1"/>
</dbReference>
<evidence type="ECO:0000256" key="11">
    <source>
        <dbReference type="ARBA" id="ARBA00023002"/>
    </source>
</evidence>
<dbReference type="InterPro" id="IPR027467">
    <property type="entry name" value="MopterinOxRdtase_cofactor_BS"/>
</dbReference>
<evidence type="ECO:0000256" key="6">
    <source>
        <dbReference type="ARBA" id="ARBA00022505"/>
    </source>
</evidence>
<dbReference type="GO" id="GO:1990204">
    <property type="term" value="C:oxidoreductase complex"/>
    <property type="evidence" value="ECO:0007669"/>
    <property type="project" value="UniProtKB-ARBA"/>
</dbReference>
<accession>A0A364NQ23</accession>
<keyword evidence="7" id="KW-0285">Flavoprotein</keyword>
<dbReference type="GO" id="GO:0046872">
    <property type="term" value="F:metal ion binding"/>
    <property type="evidence" value="ECO:0007669"/>
    <property type="project" value="UniProtKB-KW"/>
</dbReference>
<keyword evidence="5" id="KW-0004">4Fe-4S</keyword>
<comment type="similarity">
    <text evidence="4">Belongs to the prokaryotic molybdopterin-containing oxidoreductase family. NasA/NapA/NarB subfamily.</text>
</comment>
<dbReference type="InterPro" id="IPR050123">
    <property type="entry name" value="Prok_molybdopt-oxidoreductase"/>
</dbReference>